<organism evidence="2 3">
    <name type="scientific">Aneurinibacillus thermoaerophilus</name>
    <dbReference type="NCBI Taxonomy" id="143495"/>
    <lineage>
        <taxon>Bacteria</taxon>
        <taxon>Bacillati</taxon>
        <taxon>Bacillota</taxon>
        <taxon>Bacilli</taxon>
        <taxon>Bacillales</taxon>
        <taxon>Paenibacillaceae</taxon>
        <taxon>Aneurinibacillus group</taxon>
        <taxon>Aneurinibacillus</taxon>
    </lineage>
</organism>
<dbReference type="Proteomes" id="UP000198956">
    <property type="component" value="Unassembled WGS sequence"/>
</dbReference>
<dbReference type="Proteomes" id="UP000826616">
    <property type="component" value="Chromosome"/>
</dbReference>
<reference evidence="2 3" key="1">
    <citation type="submission" date="2016-10" db="EMBL/GenBank/DDBJ databases">
        <authorList>
            <person name="de Groot N.N."/>
        </authorList>
    </citation>
    <scope>NUCLEOTIDE SEQUENCE [LARGE SCALE GENOMIC DNA]</scope>
    <source>
        <strain evidence="2 3">L 420-91</strain>
    </source>
</reference>
<name>A0A1G7W6I3_ANETH</name>
<accession>A0A1G7W6I3</accession>
<sequence>MGTIVCQHCEQIIEHYEHEKVEVLYTSCGNCPTCDEEK</sequence>
<evidence type="ECO:0000313" key="4">
    <source>
        <dbReference type="Proteomes" id="UP000826616"/>
    </source>
</evidence>
<reference evidence="1 4" key="2">
    <citation type="submission" date="2021-08" db="EMBL/GenBank/DDBJ databases">
        <title>Complete genome sequence of the strain Aneurinibacillus thermoaerophilus CCM 8960.</title>
        <authorList>
            <person name="Musilova J."/>
            <person name="Kourilova X."/>
            <person name="Pernicova I."/>
            <person name="Bezdicek M."/>
            <person name="Lengerova M."/>
            <person name="Obruca S."/>
            <person name="Sedlar K."/>
        </authorList>
    </citation>
    <scope>NUCLEOTIDE SEQUENCE [LARGE SCALE GENOMIC DNA]</scope>
    <source>
        <strain evidence="1 4">CCM 8960</strain>
    </source>
</reference>
<dbReference type="EMBL" id="CP080764">
    <property type="protein sequence ID" value="QYY41714.1"/>
    <property type="molecule type" value="Genomic_DNA"/>
</dbReference>
<dbReference type="OrthoDB" id="2971595at2"/>
<dbReference type="InterPro" id="IPR025236">
    <property type="entry name" value="SR1P"/>
</dbReference>
<gene>
    <name evidence="1" type="ORF">K3F53_12355</name>
    <name evidence="2" type="ORF">SAMN04489735_100123</name>
</gene>
<evidence type="ECO:0000313" key="2">
    <source>
        <dbReference type="EMBL" id="SDG67481.1"/>
    </source>
</evidence>
<protein>
    <submittedName>
        <fullName evidence="1">GapA-binding peptide SR1P</fullName>
    </submittedName>
    <submittedName>
        <fullName evidence="2">SR1 protein</fullName>
    </submittedName>
</protein>
<keyword evidence="4" id="KW-1185">Reference proteome</keyword>
<dbReference type="AlphaFoldDB" id="A0A1G7W6I3"/>
<evidence type="ECO:0000313" key="1">
    <source>
        <dbReference type="EMBL" id="QYY41714.1"/>
    </source>
</evidence>
<proteinExistence type="predicted"/>
<dbReference type="Pfam" id="PF13790">
    <property type="entry name" value="SR1P"/>
    <property type="match status" value="1"/>
</dbReference>
<evidence type="ECO:0000313" key="3">
    <source>
        <dbReference type="Proteomes" id="UP000198956"/>
    </source>
</evidence>
<dbReference type="EMBL" id="FNDE01000001">
    <property type="protein sequence ID" value="SDG67481.1"/>
    <property type="molecule type" value="Genomic_DNA"/>
</dbReference>
<dbReference type="RefSeq" id="WP_057898276.1">
    <property type="nucleotide sequence ID" value="NZ_CP080764.1"/>
</dbReference>
<dbReference type="GeneID" id="97142166"/>